<organism evidence="1 2">
    <name type="scientific">Branchiibius hedensis</name>
    <dbReference type="NCBI Taxonomy" id="672460"/>
    <lineage>
        <taxon>Bacteria</taxon>
        <taxon>Bacillati</taxon>
        <taxon>Actinomycetota</taxon>
        <taxon>Actinomycetes</taxon>
        <taxon>Micrococcales</taxon>
        <taxon>Dermacoccaceae</taxon>
        <taxon>Branchiibius</taxon>
    </lineage>
</organism>
<sequence>MSIHKLTAGSGYDYLTRQVAAMDATEKGHTGLTSYYLSWLNGLSALTVPTPEGVCAGQSADSLENCAISPSLGCKSKGLLPCRSTGQMFLIARDRSAGARVLLLHNAIRASLHMESADPSAIPAQRAHAPAPWESQC</sequence>
<protein>
    <submittedName>
        <fullName evidence="1">Uncharacterized protein</fullName>
    </submittedName>
</protein>
<dbReference type="Proteomes" id="UP000250028">
    <property type="component" value="Unassembled WGS sequence"/>
</dbReference>
<gene>
    <name evidence="1" type="ORF">SAMN04489750_3772</name>
</gene>
<evidence type="ECO:0000313" key="2">
    <source>
        <dbReference type="Proteomes" id="UP000250028"/>
    </source>
</evidence>
<keyword evidence="2" id="KW-1185">Reference proteome</keyword>
<evidence type="ECO:0000313" key="1">
    <source>
        <dbReference type="EMBL" id="SSA58968.1"/>
    </source>
</evidence>
<name>A0A2Y9BMN3_9MICO</name>
<dbReference type="EMBL" id="UESZ01000002">
    <property type="protein sequence ID" value="SSA58968.1"/>
    <property type="molecule type" value="Genomic_DNA"/>
</dbReference>
<accession>A0A2Y9BMN3</accession>
<reference evidence="2" key="1">
    <citation type="submission" date="2016-10" db="EMBL/GenBank/DDBJ databases">
        <authorList>
            <person name="Varghese N."/>
            <person name="Submissions S."/>
        </authorList>
    </citation>
    <scope>NUCLEOTIDE SEQUENCE [LARGE SCALE GENOMIC DNA]</scope>
    <source>
        <strain evidence="2">DSM 22951</strain>
    </source>
</reference>
<dbReference type="AlphaFoldDB" id="A0A2Y9BMN3"/>
<proteinExistence type="predicted"/>